<dbReference type="EMBL" id="JBBXMP010000513">
    <property type="protein sequence ID" value="KAL0057501.1"/>
    <property type="molecule type" value="Genomic_DNA"/>
</dbReference>
<comment type="caution">
    <text evidence="2">The sequence shown here is derived from an EMBL/GenBank/DDBJ whole genome shotgun (WGS) entry which is preliminary data.</text>
</comment>
<protein>
    <submittedName>
        <fullName evidence="2">Uncharacterized protein</fullName>
    </submittedName>
</protein>
<accession>A0ABR2Z759</accession>
<evidence type="ECO:0000256" key="1">
    <source>
        <dbReference type="SAM" id="MobiDB-lite"/>
    </source>
</evidence>
<feature type="region of interest" description="Disordered" evidence="1">
    <location>
        <begin position="34"/>
        <end position="60"/>
    </location>
</feature>
<dbReference type="Proteomes" id="UP001437256">
    <property type="component" value="Unassembled WGS sequence"/>
</dbReference>
<feature type="non-terminal residue" evidence="2">
    <location>
        <position position="89"/>
    </location>
</feature>
<reference evidence="2 3" key="1">
    <citation type="submission" date="2024-05" db="EMBL/GenBank/DDBJ databases">
        <title>A draft genome resource for the thread blight pathogen Marasmius tenuissimus strain MS-2.</title>
        <authorList>
            <person name="Yulfo-Soto G.E."/>
            <person name="Baruah I.K."/>
            <person name="Amoako-Attah I."/>
            <person name="Bukari Y."/>
            <person name="Meinhardt L.W."/>
            <person name="Bailey B.A."/>
            <person name="Cohen S.P."/>
        </authorList>
    </citation>
    <scope>NUCLEOTIDE SEQUENCE [LARGE SCALE GENOMIC DNA]</scope>
    <source>
        <strain evidence="2 3">MS-2</strain>
    </source>
</reference>
<proteinExistence type="predicted"/>
<sequence length="89" mass="9834">MSTFFPNARDFSIDGGTFSIVHGNQNNYYRQQISRVSETSTSRSPSASGLGPLTQATSSRTMTTTVNISGDQINQIIQREAKEHTEFDD</sequence>
<organism evidence="2 3">
    <name type="scientific">Marasmius tenuissimus</name>
    <dbReference type="NCBI Taxonomy" id="585030"/>
    <lineage>
        <taxon>Eukaryota</taxon>
        <taxon>Fungi</taxon>
        <taxon>Dikarya</taxon>
        <taxon>Basidiomycota</taxon>
        <taxon>Agaricomycotina</taxon>
        <taxon>Agaricomycetes</taxon>
        <taxon>Agaricomycetidae</taxon>
        <taxon>Agaricales</taxon>
        <taxon>Marasmiineae</taxon>
        <taxon>Marasmiaceae</taxon>
        <taxon>Marasmius</taxon>
    </lineage>
</organism>
<gene>
    <name evidence="2" type="ORF">AAF712_015856</name>
</gene>
<name>A0ABR2Z759_9AGAR</name>
<evidence type="ECO:0000313" key="3">
    <source>
        <dbReference type="Proteomes" id="UP001437256"/>
    </source>
</evidence>
<evidence type="ECO:0000313" key="2">
    <source>
        <dbReference type="EMBL" id="KAL0057501.1"/>
    </source>
</evidence>
<keyword evidence="3" id="KW-1185">Reference proteome</keyword>